<name>A0A140B467_CLOBO</name>
<accession>A0A140B467</accession>
<proteinExistence type="predicted"/>
<protein>
    <submittedName>
        <fullName evidence="1">Uncharacterized protein</fullName>
    </submittedName>
</protein>
<evidence type="ECO:0000313" key="1">
    <source>
        <dbReference type="EMBL" id="ALP69033.1"/>
    </source>
</evidence>
<organism evidence="1">
    <name type="scientific">Clostridium botulinum</name>
    <dbReference type="NCBI Taxonomy" id="1491"/>
    <lineage>
        <taxon>Bacteria</taxon>
        <taxon>Bacillati</taxon>
        <taxon>Bacillota</taxon>
        <taxon>Clostridia</taxon>
        <taxon>Eubacteriales</taxon>
        <taxon>Clostridiaceae</taxon>
        <taxon>Clostridium</taxon>
    </lineage>
</organism>
<keyword evidence="1" id="KW-0614">Plasmid</keyword>
<geneLocation type="plasmid" evidence="1">
    <name>pGA0702E1CS</name>
</geneLocation>
<sequence>MLYEDAYKYLIKIKNKEMTIEELNNQISQTEQFDLIDGGSLADCIIKEKDKEYCCFNSYTNNKNQVIAIDIEFKKVSDFKIIKEMLWDDVNECNDITITVKNVYIYE</sequence>
<dbReference type="AlphaFoldDB" id="A0A140B467"/>
<dbReference type="EMBL" id="KT901798">
    <property type="protein sequence ID" value="ALP69033.1"/>
    <property type="molecule type" value="Genomic_DNA"/>
</dbReference>
<dbReference type="RefSeq" id="WP_172688136.1">
    <property type="nucleotide sequence ID" value="NZ_JACBEJ010000007.1"/>
</dbReference>
<reference evidence="1" key="1">
    <citation type="journal article" date="2016" name="Genome Biol. Evol.">
        <title>Evolution of chromosomal Clostridium botulinum type E neurotoxin gene clusters: evidence provided by their rare plasmid borne counterparts.</title>
        <authorList>
            <person name="Carter A.T."/>
            <person name="Austin J.W."/>
            <person name="Weedmark K.A."/>
            <person name="Peck M.W."/>
        </authorList>
    </citation>
    <scope>NUCLEOTIDE SEQUENCE</scope>
    <source>
        <strain evidence="1">GA0702E1CS</strain>
        <plasmid evidence="1">pGA0702E1CS</plasmid>
    </source>
</reference>